<keyword evidence="2" id="KW-1185">Reference proteome</keyword>
<dbReference type="InterPro" id="IPR013078">
    <property type="entry name" value="His_Pase_superF_clade-1"/>
</dbReference>
<dbReference type="SUPFAM" id="SSF53254">
    <property type="entry name" value="Phosphoglycerate mutase-like"/>
    <property type="match status" value="1"/>
</dbReference>
<name>F9ZY46_METMM</name>
<dbReference type="InterPro" id="IPR050275">
    <property type="entry name" value="PGM_Phosphatase"/>
</dbReference>
<dbReference type="PIRSF" id="PIRSF000709">
    <property type="entry name" value="6PFK_2-Ptase"/>
    <property type="match status" value="1"/>
</dbReference>
<evidence type="ECO:0000313" key="1">
    <source>
        <dbReference type="EMBL" id="AEF99776.1"/>
    </source>
</evidence>
<dbReference type="Proteomes" id="UP000008888">
    <property type="component" value="Chromosome"/>
</dbReference>
<reference evidence="2" key="3">
    <citation type="submission" date="2011-05" db="EMBL/GenBank/DDBJ databases">
        <title>Complete sequence of Methylomonas methanica MC09.</title>
        <authorList>
            <consortium name="US DOE Joint Genome Institute"/>
            <person name="Lucas S."/>
            <person name="Han J."/>
            <person name="Lapidus A."/>
            <person name="Cheng J.-F."/>
            <person name="Goodwin L."/>
            <person name="Pitluck S."/>
            <person name="Peters L."/>
            <person name="Mikhailova N."/>
            <person name="Teshima H."/>
            <person name="Han C."/>
            <person name="Tapia R."/>
            <person name="Land M."/>
            <person name="Hauser L."/>
            <person name="Kyrpides N."/>
            <person name="Ivanova N."/>
            <person name="Pagani I."/>
            <person name="Stein L."/>
            <person name="Woyke T."/>
        </authorList>
    </citation>
    <scope>NUCLEOTIDE SEQUENCE [LARGE SCALE GENOMIC DNA]</scope>
    <source>
        <strain evidence="2">MC09</strain>
    </source>
</reference>
<accession>F9ZY46</accession>
<dbReference type="Pfam" id="PF00300">
    <property type="entry name" value="His_Phos_1"/>
    <property type="match status" value="1"/>
</dbReference>
<dbReference type="STRING" id="857087.Metme_1353"/>
<dbReference type="InterPro" id="IPR029033">
    <property type="entry name" value="His_PPase_superfam"/>
</dbReference>
<dbReference type="SMART" id="SM00855">
    <property type="entry name" value="PGAM"/>
    <property type="match status" value="1"/>
</dbReference>
<dbReference type="GO" id="GO:0016791">
    <property type="term" value="F:phosphatase activity"/>
    <property type="evidence" value="ECO:0007669"/>
    <property type="project" value="TreeGrafter"/>
</dbReference>
<organism evidence="1 2">
    <name type="scientific">Methylomonas methanica (strain DSM 25384 / MC09)</name>
    <dbReference type="NCBI Taxonomy" id="857087"/>
    <lineage>
        <taxon>Bacteria</taxon>
        <taxon>Pseudomonadati</taxon>
        <taxon>Pseudomonadota</taxon>
        <taxon>Gammaproteobacteria</taxon>
        <taxon>Methylococcales</taxon>
        <taxon>Methylococcaceae</taxon>
        <taxon>Methylomonas</taxon>
    </lineage>
</organism>
<dbReference type="HOGENOM" id="CLU_033323_8_2_6"/>
<reference evidence="1 2" key="1">
    <citation type="journal article" date="2011" name="J. Bacteriol.">
        <title>Complete Genome Sequence of the Aerobic Marine Methanotroph Methylomonas methanica MC09.</title>
        <authorList>
            <person name="Boden R."/>
            <person name="Cunliffe M."/>
            <person name="Scanlan J."/>
            <person name="Moussard H."/>
            <person name="Kits K.D."/>
            <person name="Klotz M.G."/>
            <person name="Jetten M.S."/>
            <person name="Vuilleumier S."/>
            <person name="Han J."/>
            <person name="Peters L."/>
            <person name="Mikhailova N."/>
            <person name="Teshima H."/>
            <person name="Tapia R."/>
            <person name="Kyrpides N."/>
            <person name="Ivanova N."/>
            <person name="Pagani I."/>
            <person name="Cheng J.F."/>
            <person name="Goodwin L."/>
            <person name="Han C."/>
            <person name="Hauser L."/>
            <person name="Land M.L."/>
            <person name="Lapidus A."/>
            <person name="Lucas S."/>
            <person name="Pitluck S."/>
            <person name="Woyke T."/>
            <person name="Stein L."/>
            <person name="Murrell J.C."/>
        </authorList>
    </citation>
    <scope>NUCLEOTIDE SEQUENCE [LARGE SCALE GENOMIC DNA]</scope>
    <source>
        <strain evidence="1 2">MC09</strain>
    </source>
</reference>
<dbReference type="GO" id="GO:0005737">
    <property type="term" value="C:cytoplasm"/>
    <property type="evidence" value="ECO:0007669"/>
    <property type="project" value="TreeGrafter"/>
</dbReference>
<dbReference type="KEGG" id="mmt:Metme_1353"/>
<reference key="2">
    <citation type="submission" date="2011-05" db="EMBL/GenBank/DDBJ databases">
        <title>Complete genome sequence of the aerobic marine methanotroph Methylomonas methanica MC09.</title>
        <authorList>
            <person name="Boden R."/>
            <person name="Cunliffe M."/>
            <person name="Scanlan J."/>
            <person name="Moussard H."/>
            <person name="Kits K.D."/>
            <person name="Klotz M."/>
            <person name="Jetten M."/>
            <person name="Vuilleumier S."/>
            <person name="Han J."/>
            <person name="Peters L."/>
            <person name="Mikhailova N."/>
            <person name="Teshima H."/>
            <person name="Tapia R."/>
            <person name="Kyrpides N."/>
            <person name="Ivanova N."/>
            <person name="Pagani I."/>
            <person name="Cheng J.-F."/>
            <person name="Goodwin L."/>
            <person name="Han C."/>
            <person name="Hauser L."/>
            <person name="Land M."/>
            <person name="Lapidus A."/>
            <person name="Lucas S."/>
            <person name="Pitluck S."/>
            <person name="Woyke T."/>
            <person name="Stein L.Y."/>
            <person name="Murrell C."/>
        </authorList>
    </citation>
    <scope>NUCLEOTIDE SEQUENCE</scope>
    <source>
        <strain>MC09</strain>
    </source>
</reference>
<gene>
    <name evidence="1" type="ordered locus">Metme_1353</name>
</gene>
<dbReference type="RefSeq" id="WP_013818036.1">
    <property type="nucleotide sequence ID" value="NC_015572.1"/>
</dbReference>
<dbReference type="OrthoDB" id="9783269at2"/>
<sequence length="203" mass="23362">MPTPKLQQTTIDFLRHGEVRGEACFRGRTDDPLSESGWRQMFQQCQGRHWQLVLSSPLSRCASFASAWAQEHQTAVVIEPAWVELDFGDWDGLSAEQIEQKDPQMLQSFYRYPQEITPPNGENYLHFSARIRRAWDELVSRHRGQTVLVVTHAGVIRALYSQLLGIPPQHSFQIDVPHACLTRFNCFDDEGGRFVQLSFHKPI</sequence>
<dbReference type="eggNOG" id="COG0406">
    <property type="taxonomic scope" value="Bacteria"/>
</dbReference>
<dbReference type="AlphaFoldDB" id="F9ZY46"/>
<proteinExistence type="predicted"/>
<dbReference type="PANTHER" id="PTHR48100">
    <property type="entry name" value="BROAD-SPECIFICITY PHOSPHATASE YOR283W-RELATED"/>
    <property type="match status" value="1"/>
</dbReference>
<dbReference type="PANTHER" id="PTHR48100:SF1">
    <property type="entry name" value="HISTIDINE PHOSPHATASE FAMILY PROTEIN-RELATED"/>
    <property type="match status" value="1"/>
</dbReference>
<dbReference type="EMBL" id="CP002738">
    <property type="protein sequence ID" value="AEF99776.1"/>
    <property type="molecule type" value="Genomic_DNA"/>
</dbReference>
<evidence type="ECO:0000313" key="2">
    <source>
        <dbReference type="Proteomes" id="UP000008888"/>
    </source>
</evidence>
<dbReference type="Gene3D" id="3.40.50.1240">
    <property type="entry name" value="Phosphoglycerate mutase-like"/>
    <property type="match status" value="1"/>
</dbReference>
<dbReference type="CDD" id="cd07067">
    <property type="entry name" value="HP_PGM_like"/>
    <property type="match status" value="1"/>
</dbReference>
<protein>
    <submittedName>
        <fullName evidence="1">Phosphoglycerate mutase</fullName>
    </submittedName>
</protein>